<dbReference type="InterPro" id="IPR035896">
    <property type="entry name" value="AN1-like_Znf"/>
</dbReference>
<evidence type="ECO:0000256" key="3">
    <source>
        <dbReference type="ARBA" id="ARBA00022771"/>
    </source>
</evidence>
<gene>
    <name evidence="8" type="ORF">TanjilG_17694</name>
</gene>
<evidence type="ECO:0000313" key="9">
    <source>
        <dbReference type="Proteomes" id="UP000188354"/>
    </source>
</evidence>
<accession>A0A1J7H0D8</accession>
<dbReference type="Pfam" id="PF01754">
    <property type="entry name" value="zf-A20"/>
    <property type="match status" value="1"/>
</dbReference>
<dbReference type="Gramene" id="OIW06320">
    <property type="protein sequence ID" value="OIW06320"/>
    <property type="gene ID" value="TanjilG_17694"/>
</dbReference>
<evidence type="ECO:0008006" key="10">
    <source>
        <dbReference type="Google" id="ProtNLM"/>
    </source>
</evidence>
<evidence type="ECO:0000313" key="8">
    <source>
        <dbReference type="EMBL" id="OIW06320.1"/>
    </source>
</evidence>
<dbReference type="KEGG" id="lang:109353514"/>
<organism evidence="8 9">
    <name type="scientific">Lupinus angustifolius</name>
    <name type="common">Narrow-leaved blue lupine</name>
    <dbReference type="NCBI Taxonomy" id="3871"/>
    <lineage>
        <taxon>Eukaryota</taxon>
        <taxon>Viridiplantae</taxon>
        <taxon>Streptophyta</taxon>
        <taxon>Embryophyta</taxon>
        <taxon>Tracheophyta</taxon>
        <taxon>Spermatophyta</taxon>
        <taxon>Magnoliopsida</taxon>
        <taxon>eudicotyledons</taxon>
        <taxon>Gunneridae</taxon>
        <taxon>Pentapetalae</taxon>
        <taxon>rosids</taxon>
        <taxon>fabids</taxon>
        <taxon>Fabales</taxon>
        <taxon>Fabaceae</taxon>
        <taxon>Papilionoideae</taxon>
        <taxon>50 kb inversion clade</taxon>
        <taxon>genistoids sensu lato</taxon>
        <taxon>core genistoids</taxon>
        <taxon>Genisteae</taxon>
        <taxon>Lupinus</taxon>
    </lineage>
</organism>
<evidence type="ECO:0000256" key="2">
    <source>
        <dbReference type="ARBA" id="ARBA00022723"/>
    </source>
</evidence>
<dbReference type="Pfam" id="PF01428">
    <property type="entry name" value="zf-AN1"/>
    <property type="match status" value="1"/>
</dbReference>
<name>A0A1J7H0D8_LUPAN</name>
<evidence type="ECO:0000256" key="5">
    <source>
        <dbReference type="PROSITE-ProRule" id="PRU00449"/>
    </source>
</evidence>
<dbReference type="PANTHER" id="PTHR10634:SF124">
    <property type="entry name" value="ZINC FINGER A20 AND AN1 DOMAIN-CONTAINING STRESS-ASSOCIATED PROTEIN 8-RELATED"/>
    <property type="match status" value="1"/>
</dbReference>
<dbReference type="InterPro" id="IPR000058">
    <property type="entry name" value="Znf_AN1"/>
</dbReference>
<evidence type="ECO:0000256" key="1">
    <source>
        <dbReference type="ARBA" id="ARBA00003732"/>
    </source>
</evidence>
<dbReference type="PROSITE" id="PS51036">
    <property type="entry name" value="ZF_A20"/>
    <property type="match status" value="1"/>
</dbReference>
<proteinExistence type="predicted"/>
<evidence type="ECO:0000259" key="7">
    <source>
        <dbReference type="PROSITE" id="PS51039"/>
    </source>
</evidence>
<feature type="domain" description="A20-type" evidence="6">
    <location>
        <begin position="1"/>
        <end position="34"/>
    </location>
</feature>
<dbReference type="Gene3D" id="4.10.1110.10">
    <property type="entry name" value="AN1-like Zinc finger"/>
    <property type="match status" value="1"/>
</dbReference>
<dbReference type="OrthoDB" id="428577at2759"/>
<dbReference type="InterPro" id="IPR050652">
    <property type="entry name" value="AN1_A20_ZnFinger"/>
</dbReference>
<keyword evidence="3 5" id="KW-0863">Zinc-finger</keyword>
<keyword evidence="4" id="KW-0862">Zinc</keyword>
<feature type="domain" description="AN1-type" evidence="7">
    <location>
        <begin position="83"/>
        <end position="129"/>
    </location>
</feature>
<evidence type="ECO:0000259" key="6">
    <source>
        <dbReference type="PROSITE" id="PS51036"/>
    </source>
</evidence>
<dbReference type="AlphaFoldDB" id="A0A1J7H0D8"/>
<evidence type="ECO:0000256" key="4">
    <source>
        <dbReference type="ARBA" id="ARBA00022833"/>
    </source>
</evidence>
<keyword evidence="9" id="KW-1185">Reference proteome</keyword>
<keyword evidence="2" id="KW-0479">Metal-binding</keyword>
<dbReference type="Proteomes" id="UP000188354">
    <property type="component" value="Chromosome LG08"/>
</dbReference>
<dbReference type="SMART" id="SM00259">
    <property type="entry name" value="ZnF_A20"/>
    <property type="match status" value="1"/>
</dbReference>
<dbReference type="InterPro" id="IPR002653">
    <property type="entry name" value="Znf_A20"/>
</dbReference>
<dbReference type="Gene3D" id="1.20.5.4770">
    <property type="match status" value="1"/>
</dbReference>
<dbReference type="STRING" id="3871.A0A1J7H0D8"/>
<reference evidence="8 9" key="1">
    <citation type="journal article" date="2017" name="Plant Biotechnol. J.">
        <title>A comprehensive draft genome sequence for lupin (Lupinus angustifolius), an emerging health food: insights into plant-microbe interactions and legume evolution.</title>
        <authorList>
            <person name="Hane J.K."/>
            <person name="Ming Y."/>
            <person name="Kamphuis L.G."/>
            <person name="Nelson M.N."/>
            <person name="Garg G."/>
            <person name="Atkins C.A."/>
            <person name="Bayer P.E."/>
            <person name="Bravo A."/>
            <person name="Bringans S."/>
            <person name="Cannon S."/>
            <person name="Edwards D."/>
            <person name="Foley R."/>
            <person name="Gao L.L."/>
            <person name="Harrison M.J."/>
            <person name="Huang W."/>
            <person name="Hurgobin B."/>
            <person name="Li S."/>
            <person name="Liu C.W."/>
            <person name="McGrath A."/>
            <person name="Morahan G."/>
            <person name="Murray J."/>
            <person name="Weller J."/>
            <person name="Jian J."/>
            <person name="Singh K.B."/>
        </authorList>
    </citation>
    <scope>NUCLEOTIDE SEQUENCE [LARGE SCALE GENOMIC DNA]</scope>
    <source>
        <strain evidence="9">cv. Tanjil</strain>
        <tissue evidence="8">Whole plant</tissue>
    </source>
</reference>
<dbReference type="PANTHER" id="PTHR10634">
    <property type="entry name" value="AN1-TYPE ZINC FINGER PROTEIN"/>
    <property type="match status" value="1"/>
</dbReference>
<dbReference type="OMA" id="KCYTDYL"/>
<protein>
    <recommendedName>
        <fullName evidence="10">AN1-type domain-containing protein</fullName>
    </recommendedName>
</protein>
<dbReference type="SUPFAM" id="SSF118310">
    <property type="entry name" value="AN1-like Zinc finger"/>
    <property type="match status" value="1"/>
</dbReference>
<dbReference type="SUPFAM" id="SSF57716">
    <property type="entry name" value="Glucocorticoid receptor-like (DNA-binding domain)"/>
    <property type="match status" value="1"/>
</dbReference>
<comment type="function">
    <text evidence="1">May be involved in environmental stress response.</text>
</comment>
<sequence length="149" mass="16709">MDQQLCAKNCGFYGCAANKNLCSKCYKEFLKENITKSYDDESETKNLKVNVSVHHGSSSTSQKPLDFYENVTANDVVDVCKSVKKKNRCKSCNKKVGITGFECCCGDVFCGRHRYPELHSCNVNFKEIGRQALAKQNPMCINDKLGSRV</sequence>
<dbReference type="GO" id="GO:0008270">
    <property type="term" value="F:zinc ion binding"/>
    <property type="evidence" value="ECO:0007669"/>
    <property type="project" value="UniProtKB-KW"/>
</dbReference>
<dbReference type="PROSITE" id="PS51039">
    <property type="entry name" value="ZF_AN1"/>
    <property type="match status" value="1"/>
</dbReference>
<dbReference type="GO" id="GO:0003677">
    <property type="term" value="F:DNA binding"/>
    <property type="evidence" value="ECO:0007669"/>
    <property type="project" value="InterPro"/>
</dbReference>
<dbReference type="EMBL" id="CM007368">
    <property type="protein sequence ID" value="OIW06320.1"/>
    <property type="molecule type" value="Genomic_DNA"/>
</dbReference>
<dbReference type="SMART" id="SM00154">
    <property type="entry name" value="ZnF_AN1"/>
    <property type="match status" value="1"/>
</dbReference>